<feature type="transmembrane region" description="Helical" evidence="1">
    <location>
        <begin position="20"/>
        <end position="39"/>
    </location>
</feature>
<evidence type="ECO:0008006" key="4">
    <source>
        <dbReference type="Google" id="ProtNLM"/>
    </source>
</evidence>
<name>A0ABN1V570_9PSEU</name>
<proteinExistence type="predicted"/>
<feature type="transmembrane region" description="Helical" evidence="1">
    <location>
        <begin position="72"/>
        <end position="93"/>
    </location>
</feature>
<evidence type="ECO:0000256" key="1">
    <source>
        <dbReference type="SAM" id="Phobius"/>
    </source>
</evidence>
<protein>
    <recommendedName>
        <fullName evidence="4">Cytochrome c oxidase subunit 4</fullName>
    </recommendedName>
</protein>
<gene>
    <name evidence="2" type="ORF">GCM10009675_06950</name>
</gene>
<keyword evidence="1" id="KW-0812">Transmembrane</keyword>
<keyword evidence="3" id="KW-1185">Reference proteome</keyword>
<comment type="caution">
    <text evidence="2">The sequence shown here is derived from an EMBL/GenBank/DDBJ whole genome shotgun (WGS) entry which is preliminary data.</text>
</comment>
<feature type="transmembrane region" description="Helical" evidence="1">
    <location>
        <begin position="46"/>
        <end position="66"/>
    </location>
</feature>
<sequence>MTEPEAPGTAGRVWRGFTGSVAAGFALLAAVVLVVALATDGAAGTAVVVWHVLGAVVALALQVVMVDRERGPAAGLAGAGVIGIAGVVLWTCWWA</sequence>
<dbReference type="EMBL" id="BAAALM010000003">
    <property type="protein sequence ID" value="GAA1194702.1"/>
    <property type="molecule type" value="Genomic_DNA"/>
</dbReference>
<dbReference type="Proteomes" id="UP001500467">
    <property type="component" value="Unassembled WGS sequence"/>
</dbReference>
<organism evidence="2 3">
    <name type="scientific">Prauserella alba</name>
    <dbReference type="NCBI Taxonomy" id="176898"/>
    <lineage>
        <taxon>Bacteria</taxon>
        <taxon>Bacillati</taxon>
        <taxon>Actinomycetota</taxon>
        <taxon>Actinomycetes</taxon>
        <taxon>Pseudonocardiales</taxon>
        <taxon>Pseudonocardiaceae</taxon>
        <taxon>Prauserella</taxon>
    </lineage>
</organism>
<accession>A0ABN1V570</accession>
<dbReference type="RefSeq" id="WP_253859896.1">
    <property type="nucleotide sequence ID" value="NZ_BAAALM010000003.1"/>
</dbReference>
<keyword evidence="1" id="KW-0472">Membrane</keyword>
<reference evidence="2 3" key="1">
    <citation type="journal article" date="2019" name="Int. J. Syst. Evol. Microbiol.">
        <title>The Global Catalogue of Microorganisms (GCM) 10K type strain sequencing project: providing services to taxonomists for standard genome sequencing and annotation.</title>
        <authorList>
            <consortium name="The Broad Institute Genomics Platform"/>
            <consortium name="The Broad Institute Genome Sequencing Center for Infectious Disease"/>
            <person name="Wu L."/>
            <person name="Ma J."/>
        </authorList>
    </citation>
    <scope>NUCLEOTIDE SEQUENCE [LARGE SCALE GENOMIC DNA]</scope>
    <source>
        <strain evidence="2 3">JCM 13022</strain>
    </source>
</reference>
<evidence type="ECO:0000313" key="3">
    <source>
        <dbReference type="Proteomes" id="UP001500467"/>
    </source>
</evidence>
<evidence type="ECO:0000313" key="2">
    <source>
        <dbReference type="EMBL" id="GAA1194702.1"/>
    </source>
</evidence>
<keyword evidence="1" id="KW-1133">Transmembrane helix</keyword>